<protein>
    <recommendedName>
        <fullName evidence="2">Glycosyl transferase family 1 domain-containing protein</fullName>
    </recommendedName>
</protein>
<evidence type="ECO:0000256" key="1">
    <source>
        <dbReference type="ARBA" id="ARBA00022676"/>
    </source>
</evidence>
<feature type="domain" description="Glycosyl transferase family 1" evidence="2">
    <location>
        <begin position="177"/>
        <end position="302"/>
    </location>
</feature>
<evidence type="ECO:0000313" key="3">
    <source>
        <dbReference type="EMBL" id="GMH58009.1"/>
    </source>
</evidence>
<proteinExistence type="predicted"/>
<evidence type="ECO:0000259" key="2">
    <source>
        <dbReference type="Pfam" id="PF00534"/>
    </source>
</evidence>
<dbReference type="InterPro" id="IPR050194">
    <property type="entry name" value="Glycosyltransferase_grp1"/>
</dbReference>
<organism evidence="3 4">
    <name type="scientific">Triparma retinervis</name>
    <dbReference type="NCBI Taxonomy" id="2557542"/>
    <lineage>
        <taxon>Eukaryota</taxon>
        <taxon>Sar</taxon>
        <taxon>Stramenopiles</taxon>
        <taxon>Ochrophyta</taxon>
        <taxon>Bolidophyceae</taxon>
        <taxon>Parmales</taxon>
        <taxon>Triparmaceae</taxon>
        <taxon>Triparma</taxon>
    </lineage>
</organism>
<keyword evidence="1" id="KW-0808">Transferase</keyword>
<keyword evidence="1" id="KW-0328">Glycosyltransferase</keyword>
<gene>
    <name evidence="3" type="ORF">TrRE_jg6363</name>
</gene>
<keyword evidence="4" id="KW-1185">Reference proteome</keyword>
<sequence>MPFSAPTFKFDYIFVGNWNKDSLLIDAVKEVGGVPKFVMGQLVDSDEDAEVINQMFKKVEDFKELKDEVLIEAFGGLCEAVRGADVGVYMMHQELRSIHDHYVVELMRICGCGRIVVELPLMPKNLTLSVRPDVFVAPSEFVRSEYRRLGGKEVVEVVNPGVEIEGEGLSHVANVCERVKVQIAGDGMLREDLGKAAESLGLICVEFLGPQNETEVGELFKASDIYVNPSSYPLQTWGIANLEAMAGGLAVIAFNVGGTADYLLHGVNCLVPEFNGAGIGAAIERLLQDVNLRNRLGRAARTTAEGHTASRMRERYESIYKG</sequence>
<evidence type="ECO:0000313" key="4">
    <source>
        <dbReference type="Proteomes" id="UP001165082"/>
    </source>
</evidence>
<comment type="caution">
    <text evidence="3">The sequence shown here is derived from an EMBL/GenBank/DDBJ whole genome shotgun (WGS) entry which is preliminary data.</text>
</comment>
<dbReference type="Proteomes" id="UP001165082">
    <property type="component" value="Unassembled WGS sequence"/>
</dbReference>
<dbReference type="EMBL" id="BRXZ01000939">
    <property type="protein sequence ID" value="GMH58009.1"/>
    <property type="molecule type" value="Genomic_DNA"/>
</dbReference>
<dbReference type="GO" id="GO:0016757">
    <property type="term" value="F:glycosyltransferase activity"/>
    <property type="evidence" value="ECO:0007669"/>
    <property type="project" value="UniProtKB-KW"/>
</dbReference>
<dbReference type="PANTHER" id="PTHR45947:SF3">
    <property type="entry name" value="SULFOQUINOVOSYL TRANSFERASE SQD2"/>
    <property type="match status" value="1"/>
</dbReference>
<dbReference type="SUPFAM" id="SSF53756">
    <property type="entry name" value="UDP-Glycosyltransferase/glycogen phosphorylase"/>
    <property type="match status" value="1"/>
</dbReference>
<accession>A0A9W7DVM0</accession>
<dbReference type="PANTHER" id="PTHR45947">
    <property type="entry name" value="SULFOQUINOVOSYL TRANSFERASE SQD2"/>
    <property type="match status" value="1"/>
</dbReference>
<dbReference type="Pfam" id="PF00534">
    <property type="entry name" value="Glycos_transf_1"/>
    <property type="match status" value="1"/>
</dbReference>
<dbReference type="Gene3D" id="3.40.50.2000">
    <property type="entry name" value="Glycogen Phosphorylase B"/>
    <property type="match status" value="2"/>
</dbReference>
<dbReference type="OrthoDB" id="197691at2759"/>
<reference evidence="3" key="1">
    <citation type="submission" date="2022-07" db="EMBL/GenBank/DDBJ databases">
        <title>Genome analysis of Parmales, a sister group of diatoms, reveals the evolutionary specialization of diatoms from phago-mixotrophs to photoautotrophs.</title>
        <authorList>
            <person name="Ban H."/>
            <person name="Sato S."/>
            <person name="Yoshikawa S."/>
            <person name="Kazumasa Y."/>
            <person name="Nakamura Y."/>
            <person name="Ichinomiya M."/>
            <person name="Saitoh K."/>
            <person name="Sato N."/>
            <person name="Blanc-Mathieu R."/>
            <person name="Endo H."/>
            <person name="Kuwata A."/>
            <person name="Ogata H."/>
        </authorList>
    </citation>
    <scope>NUCLEOTIDE SEQUENCE</scope>
</reference>
<dbReference type="CDD" id="cd03801">
    <property type="entry name" value="GT4_PimA-like"/>
    <property type="match status" value="1"/>
</dbReference>
<dbReference type="AlphaFoldDB" id="A0A9W7DVM0"/>
<name>A0A9W7DVM0_9STRA</name>
<dbReference type="InterPro" id="IPR001296">
    <property type="entry name" value="Glyco_trans_1"/>
</dbReference>